<sequence length="178" mass="19943">MSNSVAKRIQRTWGRVRLFIGFHRDPEGILRAEPKMWSPKNASATIKDDPKDTEVFCVVSSAAGDRSQDVQIKLHPDKIVLRRDADDYWKGIVVSEFDVHVQVGGTWIRVGHDGGVKRQTEIDTTYIEADGFVLKETPYSRAMMSADGEELSSSTPERISSITPEGVLSRPKNDSVKR</sequence>
<organism evidence="2 3">
    <name type="scientific">Aliiroseovarius crassostreae</name>
    <dbReference type="NCBI Taxonomy" id="154981"/>
    <lineage>
        <taxon>Bacteria</taxon>
        <taxon>Pseudomonadati</taxon>
        <taxon>Pseudomonadota</taxon>
        <taxon>Alphaproteobacteria</taxon>
        <taxon>Rhodobacterales</taxon>
        <taxon>Paracoccaceae</taxon>
        <taxon>Aliiroseovarius</taxon>
    </lineage>
</organism>
<accession>A0A0P7J4Y0</accession>
<protein>
    <submittedName>
        <fullName evidence="2">Uncharacterized protein</fullName>
    </submittedName>
</protein>
<gene>
    <name evidence="2" type="ORF">AKJ29_01730</name>
</gene>
<evidence type="ECO:0000256" key="1">
    <source>
        <dbReference type="SAM" id="MobiDB-lite"/>
    </source>
</evidence>
<dbReference type="Proteomes" id="UP000050471">
    <property type="component" value="Unassembled WGS sequence"/>
</dbReference>
<dbReference type="EMBL" id="LKBA01000008">
    <property type="protein sequence ID" value="KPN62890.1"/>
    <property type="molecule type" value="Genomic_DNA"/>
</dbReference>
<dbReference type="AlphaFoldDB" id="A0A0P7J4Y0"/>
<feature type="compositionally biased region" description="Polar residues" evidence="1">
    <location>
        <begin position="151"/>
        <end position="163"/>
    </location>
</feature>
<reference evidence="2 3" key="1">
    <citation type="submission" date="2015-09" db="EMBL/GenBank/DDBJ databases">
        <title>Draft genome sequence of Aliiroseovarius crassostreae CV919-312TSm, the causative agent of Roseovarius Oyster Disease (formerly Juvenile Oyster Disease).</title>
        <authorList>
            <person name="Kessner L."/>
            <person name="Spinard E."/>
            <person name="Nelson D."/>
        </authorList>
    </citation>
    <scope>NUCLEOTIDE SEQUENCE [LARGE SCALE GENOMIC DNA]</scope>
    <source>
        <strain evidence="2 3">CV919-312</strain>
    </source>
</reference>
<dbReference type="RefSeq" id="WP_055190785.1">
    <property type="nucleotide sequence ID" value="NZ_LKBA01000008.1"/>
</dbReference>
<comment type="caution">
    <text evidence="2">The sequence shown here is derived from an EMBL/GenBank/DDBJ whole genome shotgun (WGS) entry which is preliminary data.</text>
</comment>
<dbReference type="STRING" id="154981.AKJ29_01730"/>
<feature type="region of interest" description="Disordered" evidence="1">
    <location>
        <begin position="145"/>
        <end position="178"/>
    </location>
</feature>
<evidence type="ECO:0000313" key="3">
    <source>
        <dbReference type="Proteomes" id="UP000050471"/>
    </source>
</evidence>
<name>A0A0P7J4Y0_9RHOB</name>
<dbReference type="OrthoDB" id="7704798at2"/>
<proteinExistence type="predicted"/>
<evidence type="ECO:0000313" key="2">
    <source>
        <dbReference type="EMBL" id="KPN62890.1"/>
    </source>
</evidence>
<keyword evidence="3" id="KW-1185">Reference proteome</keyword>